<dbReference type="SUPFAM" id="SSF49785">
    <property type="entry name" value="Galactose-binding domain-like"/>
    <property type="match status" value="3"/>
</dbReference>
<dbReference type="GO" id="GO:0005975">
    <property type="term" value="P:carbohydrate metabolic process"/>
    <property type="evidence" value="ECO:0007669"/>
    <property type="project" value="InterPro"/>
</dbReference>
<dbReference type="Pfam" id="PF00722">
    <property type="entry name" value="Glyco_hydro_16"/>
    <property type="match status" value="1"/>
</dbReference>
<proteinExistence type="inferred from homology"/>
<protein>
    <submittedName>
        <fullName evidence="6">Carbohydrate binding domain-containing protein</fullName>
    </submittedName>
</protein>
<evidence type="ECO:0000313" key="6">
    <source>
        <dbReference type="EMBL" id="QKS72369.1"/>
    </source>
</evidence>
<dbReference type="InterPro" id="IPR008979">
    <property type="entry name" value="Galactose-bd-like_sf"/>
</dbReference>
<evidence type="ECO:0000259" key="5">
    <source>
        <dbReference type="PROSITE" id="PS51762"/>
    </source>
</evidence>
<dbReference type="GO" id="GO:0004553">
    <property type="term" value="F:hydrolase activity, hydrolyzing O-glycosyl compounds"/>
    <property type="evidence" value="ECO:0007669"/>
    <property type="project" value="InterPro"/>
</dbReference>
<dbReference type="InterPro" id="IPR000757">
    <property type="entry name" value="Beta-glucanase-like"/>
</dbReference>
<dbReference type="InterPro" id="IPR013320">
    <property type="entry name" value="ConA-like_dom_sf"/>
</dbReference>
<evidence type="ECO:0000259" key="4">
    <source>
        <dbReference type="PROSITE" id="PS51272"/>
    </source>
</evidence>
<dbReference type="SUPFAM" id="SSF49899">
    <property type="entry name" value="Concanavalin A-like lectins/glucanases"/>
    <property type="match status" value="1"/>
</dbReference>
<evidence type="ECO:0000313" key="7">
    <source>
        <dbReference type="Proteomes" id="UP000318138"/>
    </source>
</evidence>
<accession>A0A859FGW5</accession>
<comment type="similarity">
    <text evidence="1">Belongs to the glycosyl hydrolase 16 family.</text>
</comment>
<feature type="domain" description="GH16" evidence="5">
    <location>
        <begin position="38"/>
        <end position="290"/>
    </location>
</feature>
<dbReference type="PANTHER" id="PTHR10963:SF55">
    <property type="entry name" value="GLYCOSIDE HYDROLASE FAMILY 16 PROTEIN"/>
    <property type="match status" value="1"/>
</dbReference>
<dbReference type="InterPro" id="IPR001119">
    <property type="entry name" value="SLH_dom"/>
</dbReference>
<dbReference type="InterPro" id="IPR050546">
    <property type="entry name" value="Glycosyl_Hydrlase_16"/>
</dbReference>
<dbReference type="RefSeq" id="WP_176010348.1">
    <property type="nucleotide sequence ID" value="NZ_CP041372.2"/>
</dbReference>
<dbReference type="PROSITE" id="PS51272">
    <property type="entry name" value="SLH"/>
    <property type="match status" value="2"/>
</dbReference>
<dbReference type="Proteomes" id="UP000318138">
    <property type="component" value="Chromosome"/>
</dbReference>
<dbReference type="Gene3D" id="2.60.120.200">
    <property type="match status" value="1"/>
</dbReference>
<evidence type="ECO:0000256" key="2">
    <source>
        <dbReference type="ARBA" id="ARBA00022729"/>
    </source>
</evidence>
<dbReference type="AlphaFoldDB" id="A0A859FGW5"/>
<keyword evidence="3" id="KW-0378">Hydrolase</keyword>
<feature type="domain" description="SLH" evidence="4">
    <location>
        <begin position="850"/>
        <end position="909"/>
    </location>
</feature>
<dbReference type="PANTHER" id="PTHR10963">
    <property type="entry name" value="GLYCOSYL HYDROLASE-RELATED"/>
    <property type="match status" value="1"/>
</dbReference>
<dbReference type="KEGG" id="psua:FLK61_37725"/>
<dbReference type="CDD" id="cd08023">
    <property type="entry name" value="GH16_laminarinase_like"/>
    <property type="match status" value="1"/>
</dbReference>
<dbReference type="InterPro" id="IPR003305">
    <property type="entry name" value="CenC_carb-bd"/>
</dbReference>
<dbReference type="Pfam" id="PF00395">
    <property type="entry name" value="SLH"/>
    <property type="match status" value="1"/>
</dbReference>
<dbReference type="Pfam" id="PF02018">
    <property type="entry name" value="CBM_4_9"/>
    <property type="match status" value="2"/>
</dbReference>
<evidence type="ECO:0000256" key="3">
    <source>
        <dbReference type="ARBA" id="ARBA00022801"/>
    </source>
</evidence>
<gene>
    <name evidence="6" type="ORF">FLK61_37725</name>
</gene>
<dbReference type="Gene3D" id="2.60.120.260">
    <property type="entry name" value="Galactose-binding domain-like"/>
    <property type="match status" value="3"/>
</dbReference>
<name>A0A859FGW5_9BACI</name>
<sequence>MKKTVATALASTLVLQAMLPTVVKGEETDDMWKLTFEDTFEGTTLDKSKWSIDQGNGFYDDNGNWVPGWGNEELQSYEEDNVIVKDGMLHLEGREETVSNDKGTYNFTSGKIHSQGNFSQKYGRFEASMSLPEGQGYWPAFWMMPEDDKYGGWAASGEIDIMEAAGGRPSHIGGAIHYGGQWPNNRFTAKDYYFPEGIDITDFNEYAVEWEPGEIRWYVNDELFQTLNNWSSENANNAANFSYPAPFDQEFHLILNLAIGGWYGGNPDETTEFNQAVKVDYVRAYEMDEYREPVEPISEPSELPENTKQPVDGNYLYDPSFDGDISSIRTPADLESSFSEDGWNFVYLEEFGADATFSQGEDGVTIDASASGSQPYSIQLIQNATVGEGRWYRLSFDAKAEAARTLNVKVGAGPERGYTAYSPTRDFQVGTDSARYELVFQMTNETDPRARVELNAGLSTVPVTIDNVVLEEVDAVDPYNEDAPKTAIAGNHIYNGTFDQGRMDRTTFWQFESDVATGVVPEDTRRFTYTFDGAGEAELMQPGLVLPAGDYTLAFNTMSDASAPISVSVTGENGVELVNESVTAPTSAQDHEVTFTLDSAVDAAALTFVATASGSIDNVSLMREGAEEEEAAGERFPLLNGSFETDEHWFSHVQGQFDGTSQADVTVGNGKAELAIGDVGQNPWDIQLFQENVALKAGETYTLTFDVASTVDRTIEAVIENASYERYLSEEVAVTAAGETVSFTFDMPISDTTAVKFLAGNVDGEVAPHTLTFENVSLEMHVEESDGVSFSDFDESHASYEEVAELLERGIVKGFGDGTMRPGQSITRMEAAILLTRVLELAPGNDTEAFMDVPLDHPSLDYVLAVREAGIFSGSPFNQFFPKRELVRGEAAAIVLRAFGVPYSTDFTRGENDDTFSHEVQSLVEAELMIGRGNGDLAVRSSITRLEFLLLLARADKM</sequence>
<organism evidence="6 7">
    <name type="scientific">Paenalkalicoccus suaedae</name>
    <dbReference type="NCBI Taxonomy" id="2592382"/>
    <lineage>
        <taxon>Bacteria</taxon>
        <taxon>Bacillati</taxon>
        <taxon>Bacillota</taxon>
        <taxon>Bacilli</taxon>
        <taxon>Bacillales</taxon>
        <taxon>Bacillaceae</taxon>
        <taxon>Paenalkalicoccus</taxon>
    </lineage>
</organism>
<keyword evidence="7" id="KW-1185">Reference proteome</keyword>
<evidence type="ECO:0000256" key="1">
    <source>
        <dbReference type="ARBA" id="ARBA00006865"/>
    </source>
</evidence>
<dbReference type="EMBL" id="CP041372">
    <property type="protein sequence ID" value="QKS72369.1"/>
    <property type="molecule type" value="Genomic_DNA"/>
</dbReference>
<feature type="domain" description="SLH" evidence="4">
    <location>
        <begin position="786"/>
        <end position="849"/>
    </location>
</feature>
<reference evidence="7" key="1">
    <citation type="submission" date="2019-07" db="EMBL/GenBank/DDBJ databases">
        <title>Bacillus alkalisoli sp. nov. isolated from saline soil.</title>
        <authorList>
            <person name="Sun J.-Q."/>
            <person name="Xu L."/>
        </authorList>
    </citation>
    <scope>NUCLEOTIDE SEQUENCE [LARGE SCALE GENOMIC DNA]</scope>
    <source>
        <strain evidence="7">M4U3P1</strain>
    </source>
</reference>
<dbReference type="PROSITE" id="PS51762">
    <property type="entry name" value="GH16_2"/>
    <property type="match status" value="1"/>
</dbReference>
<keyword evidence="2" id="KW-0732">Signal</keyword>